<evidence type="ECO:0000313" key="3">
    <source>
        <dbReference type="EnsemblProtists" id="EOD16087"/>
    </source>
</evidence>
<dbReference type="AlphaFoldDB" id="A0A0D3IXV2"/>
<evidence type="ECO:0000313" key="4">
    <source>
        <dbReference type="Proteomes" id="UP000013827"/>
    </source>
</evidence>
<accession>A0A0D3IXV2</accession>
<dbReference type="PaxDb" id="2903-EOD16087"/>
<organism evidence="3 4">
    <name type="scientific">Emiliania huxleyi (strain CCMP1516)</name>
    <dbReference type="NCBI Taxonomy" id="280463"/>
    <lineage>
        <taxon>Eukaryota</taxon>
        <taxon>Haptista</taxon>
        <taxon>Haptophyta</taxon>
        <taxon>Prymnesiophyceae</taxon>
        <taxon>Isochrysidales</taxon>
        <taxon>Noelaerhabdaceae</taxon>
        <taxon>Emiliania</taxon>
    </lineage>
</organism>
<feature type="transmembrane region" description="Helical" evidence="2">
    <location>
        <begin position="20"/>
        <end position="39"/>
    </location>
</feature>
<dbReference type="HOGENOM" id="CLU_812412_0_0_1"/>
<keyword evidence="2" id="KW-0472">Membrane</keyword>
<name>A0A0D3IXV2_EMIH1</name>
<reference evidence="3" key="2">
    <citation type="submission" date="2024-10" db="UniProtKB">
        <authorList>
            <consortium name="EnsemblProtists"/>
        </authorList>
    </citation>
    <scope>IDENTIFICATION</scope>
</reference>
<feature type="region of interest" description="Disordered" evidence="1">
    <location>
        <begin position="297"/>
        <end position="319"/>
    </location>
</feature>
<dbReference type="EnsemblProtists" id="EOD16087">
    <property type="protein sequence ID" value="EOD16087"/>
    <property type="gene ID" value="EMIHUDRAFT_445497"/>
</dbReference>
<evidence type="ECO:0000256" key="2">
    <source>
        <dbReference type="SAM" id="Phobius"/>
    </source>
</evidence>
<feature type="compositionally biased region" description="Low complexity" evidence="1">
    <location>
        <begin position="304"/>
        <end position="315"/>
    </location>
</feature>
<evidence type="ECO:0008006" key="5">
    <source>
        <dbReference type="Google" id="ProtNLM"/>
    </source>
</evidence>
<dbReference type="eggNOG" id="ENOG502SWFG">
    <property type="taxonomic scope" value="Eukaryota"/>
</dbReference>
<keyword evidence="2" id="KW-1133">Transmembrane helix</keyword>
<dbReference type="Proteomes" id="UP000013827">
    <property type="component" value="Unassembled WGS sequence"/>
</dbReference>
<keyword evidence="4" id="KW-1185">Reference proteome</keyword>
<dbReference type="GeneID" id="17262234"/>
<dbReference type="RefSeq" id="XP_005768516.1">
    <property type="nucleotide sequence ID" value="XM_005768459.1"/>
</dbReference>
<dbReference type="RefSeq" id="XP_005781675.1">
    <property type="nucleotide sequence ID" value="XM_005781618.1"/>
</dbReference>
<dbReference type="GeneID" id="19046595"/>
<protein>
    <recommendedName>
        <fullName evidence="5">Phospholipase A2 domain-containing protein</fullName>
    </recommendedName>
</protein>
<proteinExistence type="predicted"/>
<dbReference type="KEGG" id="ehx:EMIHUDRAFT_434626"/>
<keyword evidence="2" id="KW-0812">Transmembrane</keyword>
<dbReference type="EnsemblProtists" id="EOD29246">
    <property type="protein sequence ID" value="EOD29246"/>
    <property type="gene ID" value="EMIHUDRAFT_434626"/>
</dbReference>
<evidence type="ECO:0000256" key="1">
    <source>
        <dbReference type="SAM" id="MobiDB-lite"/>
    </source>
</evidence>
<reference evidence="4" key="1">
    <citation type="journal article" date="2013" name="Nature">
        <title>Pan genome of the phytoplankton Emiliania underpins its global distribution.</title>
        <authorList>
            <person name="Read B.A."/>
            <person name="Kegel J."/>
            <person name="Klute M.J."/>
            <person name="Kuo A."/>
            <person name="Lefebvre S.C."/>
            <person name="Maumus F."/>
            <person name="Mayer C."/>
            <person name="Miller J."/>
            <person name="Monier A."/>
            <person name="Salamov A."/>
            <person name="Young J."/>
            <person name="Aguilar M."/>
            <person name="Claverie J.M."/>
            <person name="Frickenhaus S."/>
            <person name="Gonzalez K."/>
            <person name="Herman E.K."/>
            <person name="Lin Y.C."/>
            <person name="Napier J."/>
            <person name="Ogata H."/>
            <person name="Sarno A.F."/>
            <person name="Shmutz J."/>
            <person name="Schroeder D."/>
            <person name="de Vargas C."/>
            <person name="Verret F."/>
            <person name="von Dassow P."/>
            <person name="Valentin K."/>
            <person name="Van de Peer Y."/>
            <person name="Wheeler G."/>
            <person name="Dacks J.B."/>
            <person name="Delwiche C.F."/>
            <person name="Dyhrman S.T."/>
            <person name="Glockner G."/>
            <person name="John U."/>
            <person name="Richards T."/>
            <person name="Worden A.Z."/>
            <person name="Zhang X."/>
            <person name="Grigoriev I.V."/>
            <person name="Allen A.E."/>
            <person name="Bidle K."/>
            <person name="Borodovsky M."/>
            <person name="Bowler C."/>
            <person name="Brownlee C."/>
            <person name="Cock J.M."/>
            <person name="Elias M."/>
            <person name="Gladyshev V.N."/>
            <person name="Groth M."/>
            <person name="Guda C."/>
            <person name="Hadaegh A."/>
            <person name="Iglesias-Rodriguez M.D."/>
            <person name="Jenkins J."/>
            <person name="Jones B.M."/>
            <person name="Lawson T."/>
            <person name="Leese F."/>
            <person name="Lindquist E."/>
            <person name="Lobanov A."/>
            <person name="Lomsadze A."/>
            <person name="Malik S.B."/>
            <person name="Marsh M.E."/>
            <person name="Mackinder L."/>
            <person name="Mock T."/>
            <person name="Mueller-Roeber B."/>
            <person name="Pagarete A."/>
            <person name="Parker M."/>
            <person name="Probert I."/>
            <person name="Quesneville H."/>
            <person name="Raines C."/>
            <person name="Rensing S.A."/>
            <person name="Riano-Pachon D.M."/>
            <person name="Richier S."/>
            <person name="Rokitta S."/>
            <person name="Shiraiwa Y."/>
            <person name="Soanes D.M."/>
            <person name="van der Giezen M."/>
            <person name="Wahlund T.M."/>
            <person name="Williams B."/>
            <person name="Wilson W."/>
            <person name="Wolfe G."/>
            <person name="Wurch L.L."/>
        </authorList>
    </citation>
    <scope>NUCLEOTIDE SEQUENCE</scope>
</reference>
<dbReference type="KEGG" id="ehx:EMIHUDRAFT_445497"/>
<sequence length="342" mass="36515">METLLVETRASSSSSRRRTALVLACALCGLILGCVPAALRRRDAPRLQAWEFAELPLDGRWDAITDLWERPLCGNFCGSMWCNGGFLSEWDADSEHCGPEYGDVSRSADGRPSCMDACCREHDICCAPGGTDLGATRGCNAGLARCLERCGEGDGRDDACEGLISLGMSAMHGTELCCGRPCPAAVYTARASAALTPVLAPYLNYTLGTAKHVTSHLEEGSERVLSRFRAGSRTVHSAARGAAESVTAFCNDTLATARRSVATAVAWPRWPRWPWRAIWGAHDGHRSPAAEAAAEEAAAERAGGEAAAAAAAPAGVSSDRRRGGWFSLMHTHMFARWGRSRT</sequence>